<dbReference type="OrthoDB" id="9772484at2"/>
<dbReference type="PROSITE" id="PS51645">
    <property type="entry name" value="PHR_CRY_ALPHA_BETA"/>
    <property type="match status" value="1"/>
</dbReference>
<dbReference type="EC" id="4.1.99.3" evidence="2"/>
<dbReference type="InterPro" id="IPR014729">
    <property type="entry name" value="Rossmann-like_a/b/a_fold"/>
</dbReference>
<dbReference type="EMBL" id="CP001791">
    <property type="protein sequence ID" value="ADI00271.1"/>
    <property type="molecule type" value="Genomic_DNA"/>
</dbReference>
<feature type="binding site" evidence="8">
    <location>
        <position position="270"/>
    </location>
    <ligand>
        <name>FAD</name>
        <dbReference type="ChEBI" id="CHEBI:57692"/>
    </ligand>
</feature>
<dbReference type="InterPro" id="IPR018394">
    <property type="entry name" value="DNA_photolyase_1_CS_C"/>
</dbReference>
<dbReference type="PANTHER" id="PTHR11455">
    <property type="entry name" value="CRYPTOCHROME"/>
    <property type="match status" value="1"/>
</dbReference>
<comment type="cofactor">
    <cofactor evidence="8">
        <name>FAD</name>
        <dbReference type="ChEBI" id="CHEBI:57692"/>
    </cofactor>
    <text evidence="8">Binds 1 FAD per subunit.</text>
</comment>
<evidence type="ECO:0000313" key="13">
    <source>
        <dbReference type="Proteomes" id="UP000000271"/>
    </source>
</evidence>
<dbReference type="GO" id="GO:0009416">
    <property type="term" value="P:response to light stimulus"/>
    <property type="evidence" value="ECO:0007669"/>
    <property type="project" value="TreeGrafter"/>
</dbReference>
<feature type="domain" description="Photolyase/cryptochrome alpha/beta" evidence="11">
    <location>
        <begin position="4"/>
        <end position="135"/>
    </location>
</feature>
<comment type="catalytic activity">
    <reaction evidence="7">
        <text>cyclobutadipyrimidine (in DNA) = 2 pyrimidine residues (in DNA).</text>
        <dbReference type="EC" id="4.1.99.3"/>
    </reaction>
</comment>
<keyword evidence="13" id="KW-1185">Reference proteome</keyword>
<dbReference type="InterPro" id="IPR005101">
    <property type="entry name" value="Cryptochr/Photolyase_FAD-bd"/>
</dbReference>
<dbReference type="InterPro" id="IPR036134">
    <property type="entry name" value="Crypto/Photolyase_FAD-like_sf"/>
</dbReference>
<keyword evidence="12" id="KW-0456">Lyase</keyword>
<keyword evidence="4 8" id="KW-0285">Flavoprotein</keyword>
<accession>D6XYK2</accession>
<evidence type="ECO:0000256" key="6">
    <source>
        <dbReference type="ARBA" id="ARBA00022991"/>
    </source>
</evidence>
<keyword evidence="6 10" id="KW-0157">Chromophore</keyword>
<evidence type="ECO:0000256" key="7">
    <source>
        <dbReference type="ARBA" id="ARBA00033999"/>
    </source>
</evidence>
<evidence type="ECO:0000256" key="4">
    <source>
        <dbReference type="ARBA" id="ARBA00022630"/>
    </source>
</evidence>
<dbReference type="Gene3D" id="1.25.40.80">
    <property type="match status" value="1"/>
</dbReference>
<name>D6XYK2_BACIE</name>
<evidence type="ECO:0000256" key="8">
    <source>
        <dbReference type="PIRSR" id="PIRSR602081-1"/>
    </source>
</evidence>
<dbReference type="SUPFAM" id="SSF48173">
    <property type="entry name" value="Cryptochrome/photolyase FAD-binding domain"/>
    <property type="match status" value="1"/>
</dbReference>
<dbReference type="KEGG" id="bse:Bsel_2779"/>
<reference evidence="12" key="1">
    <citation type="submission" date="2009-10" db="EMBL/GenBank/DDBJ databases">
        <title>Complete sequence of Bacillus selenitireducens MLS10.</title>
        <authorList>
            <consortium name="US DOE Joint Genome Institute"/>
            <person name="Lucas S."/>
            <person name="Copeland A."/>
            <person name="Lapidus A."/>
            <person name="Glavina del Rio T."/>
            <person name="Dalin E."/>
            <person name="Tice H."/>
            <person name="Bruce D."/>
            <person name="Goodwin L."/>
            <person name="Pitluck S."/>
            <person name="Sims D."/>
            <person name="Brettin T."/>
            <person name="Detter J.C."/>
            <person name="Han C."/>
            <person name="Larimer F."/>
            <person name="Land M."/>
            <person name="Hauser L."/>
            <person name="Kyrpides N."/>
            <person name="Ovchinnikova G."/>
            <person name="Stolz J."/>
        </authorList>
    </citation>
    <scope>NUCLEOTIDE SEQUENCE [LARGE SCALE GENOMIC DNA]</scope>
    <source>
        <strain evidence="12">MLS10</strain>
    </source>
</reference>
<dbReference type="HOGENOM" id="CLU_010348_2_2_9"/>
<dbReference type="GO" id="GO:0000719">
    <property type="term" value="P:photoreactive repair"/>
    <property type="evidence" value="ECO:0007669"/>
    <property type="project" value="UniProtKB-ARBA"/>
</dbReference>
<dbReference type="SUPFAM" id="SSF52425">
    <property type="entry name" value="Cryptochrome/photolyase, N-terminal domain"/>
    <property type="match status" value="1"/>
</dbReference>
<organism evidence="12 13">
    <name type="scientific">Bacillus selenitireducens (strain ATCC 700615 / DSM 15326 / MLS10)</name>
    <dbReference type="NCBI Taxonomy" id="439292"/>
    <lineage>
        <taxon>Bacteria</taxon>
        <taxon>Bacillati</taxon>
        <taxon>Bacillota</taxon>
        <taxon>Bacilli</taxon>
        <taxon>Bacillales</taxon>
        <taxon>Bacillaceae</taxon>
        <taxon>Salisediminibacterium</taxon>
    </lineage>
</organism>
<evidence type="ECO:0000256" key="9">
    <source>
        <dbReference type="PIRSR" id="PIRSR602081-2"/>
    </source>
</evidence>
<evidence type="ECO:0000259" key="11">
    <source>
        <dbReference type="PROSITE" id="PS51645"/>
    </source>
</evidence>
<dbReference type="Gene3D" id="1.10.579.10">
    <property type="entry name" value="DNA Cyclobutane Dipyrimidine Photolyase, subunit A, domain 3"/>
    <property type="match status" value="1"/>
</dbReference>
<evidence type="ECO:0000256" key="1">
    <source>
        <dbReference type="ARBA" id="ARBA00001932"/>
    </source>
</evidence>
<dbReference type="Gene3D" id="3.40.50.620">
    <property type="entry name" value="HUPs"/>
    <property type="match status" value="1"/>
</dbReference>
<protein>
    <recommendedName>
        <fullName evidence="3">Deoxyribodipyrimidine photo-lyase</fullName>
        <ecNumber evidence="2">4.1.99.3</ecNumber>
    </recommendedName>
</protein>
<evidence type="ECO:0000256" key="5">
    <source>
        <dbReference type="ARBA" id="ARBA00022827"/>
    </source>
</evidence>
<dbReference type="Pfam" id="PF00875">
    <property type="entry name" value="DNA_photolyase"/>
    <property type="match status" value="1"/>
</dbReference>
<dbReference type="InterPro" id="IPR036155">
    <property type="entry name" value="Crypto/Photolyase_N_sf"/>
</dbReference>
<dbReference type="GO" id="GO:0003677">
    <property type="term" value="F:DNA binding"/>
    <property type="evidence" value="ECO:0007669"/>
    <property type="project" value="TreeGrafter"/>
</dbReference>
<dbReference type="eggNOG" id="COG0415">
    <property type="taxonomic scope" value="Bacteria"/>
</dbReference>
<feature type="binding site" evidence="8">
    <location>
        <begin position="370"/>
        <end position="372"/>
    </location>
    <ligand>
        <name>FAD</name>
        <dbReference type="ChEBI" id="CHEBI:57692"/>
    </ligand>
</feature>
<dbReference type="RefSeq" id="WP_013173684.1">
    <property type="nucleotide sequence ID" value="NC_014219.1"/>
</dbReference>
<gene>
    <name evidence="12" type="ordered locus">Bsel_2779</name>
</gene>
<comment type="cofactor">
    <cofactor evidence="1">
        <name>(6R)-5,10-methylene-5,6,7,8-tetrahydrofolate</name>
        <dbReference type="ChEBI" id="CHEBI:15636"/>
    </cofactor>
</comment>
<dbReference type="PANTHER" id="PTHR11455:SF9">
    <property type="entry name" value="CRYPTOCHROME CIRCADIAN CLOCK 5 ISOFORM X1"/>
    <property type="match status" value="1"/>
</dbReference>
<evidence type="ECO:0000256" key="3">
    <source>
        <dbReference type="ARBA" id="ARBA00014046"/>
    </source>
</evidence>
<feature type="binding site" evidence="8">
    <location>
        <begin position="235"/>
        <end position="239"/>
    </location>
    <ligand>
        <name>FAD</name>
        <dbReference type="ChEBI" id="CHEBI:57692"/>
    </ligand>
</feature>
<dbReference type="PROSITE" id="PS00394">
    <property type="entry name" value="DNA_PHOTOLYASES_1_1"/>
    <property type="match status" value="1"/>
</dbReference>
<dbReference type="STRING" id="439292.Bsel_2779"/>
<dbReference type="InterPro" id="IPR002081">
    <property type="entry name" value="Cryptochrome/DNA_photolyase_1"/>
</dbReference>
<evidence type="ECO:0000256" key="2">
    <source>
        <dbReference type="ARBA" id="ARBA00013149"/>
    </source>
</evidence>
<comment type="similarity">
    <text evidence="10">Belongs to the DNA photolyase family.</text>
</comment>
<dbReference type="PRINTS" id="PR00147">
    <property type="entry name" value="DNAPHOTLYASE"/>
</dbReference>
<dbReference type="Pfam" id="PF03441">
    <property type="entry name" value="FAD_binding_7"/>
    <property type="match status" value="1"/>
</dbReference>
<feature type="site" description="Electron transfer via tryptophanyl radical" evidence="9">
    <location>
        <position position="357"/>
    </location>
</feature>
<evidence type="ECO:0000256" key="10">
    <source>
        <dbReference type="RuleBase" id="RU004182"/>
    </source>
</evidence>
<keyword evidence="5 8" id="KW-0274">FAD</keyword>
<proteinExistence type="inferred from homology"/>
<dbReference type="Proteomes" id="UP000000271">
    <property type="component" value="Chromosome"/>
</dbReference>
<evidence type="ECO:0000313" key="12">
    <source>
        <dbReference type="EMBL" id="ADI00271.1"/>
    </source>
</evidence>
<dbReference type="GO" id="GO:0003904">
    <property type="term" value="F:deoxyribodipyrimidine photo-lyase activity"/>
    <property type="evidence" value="ECO:0007669"/>
    <property type="project" value="UniProtKB-EC"/>
</dbReference>
<feature type="site" description="Electron transfer via tryptophanyl radical" evidence="9">
    <location>
        <position position="380"/>
    </location>
</feature>
<dbReference type="FunFam" id="1.10.579.10:FF:000003">
    <property type="entry name" value="Deoxyribodipyrimidine photo-lyase"/>
    <property type="match status" value="1"/>
</dbReference>
<sequence length="474" mass="55366">MHDPLTVVWFRNDLRLNDHPAIDEALTFAEDHDTKILCVFHIHDDLFSHLHTRHDYFFQTLRHFSDDLKSRNIAIRFLYGEVTEAFASLLKEYSGVQAVFASKDYTSFATERDRTVRTLFEERNIRFTLTVSNHLQEPSSIMKDDGTPYKVYTPYSKQWLKKPVRGLLAGHEKKLRERTCEVAMNRGKLDDFLASSDRTWQALGEDHAHERLEQFVTDRLTHYGESRDFPAVAGTSRLSPYLKTGVLSVAQVYHAAYPLFEKGDDAAVTFIKELAWRDFYTMIHYHFENLRNQEFQEKYRTLSWNEDDELLEYWKQGQTGFPLIDAAMRQLNTTGWMHNRLRMATASFLTKDYRIDWREGERYFAEKLIDYDEASNTGGWQWAASVGTDAVPYFRVFNPVRQSKRFDPEGTFIRQYVPELKDVPASSIHEPAKLSEAKQKEYRVRIGTDYPLPTVDHSEARKAAITMFEGGTNQ</sequence>
<feature type="site" description="Electron transfer via tryptophanyl radical" evidence="9">
    <location>
        <position position="304"/>
    </location>
</feature>
<dbReference type="GO" id="GO:0071949">
    <property type="term" value="F:FAD binding"/>
    <property type="evidence" value="ECO:0007669"/>
    <property type="project" value="TreeGrafter"/>
</dbReference>
<dbReference type="InterPro" id="IPR006050">
    <property type="entry name" value="DNA_photolyase_N"/>
</dbReference>
<feature type="binding site" evidence="8">
    <location>
        <begin position="273"/>
        <end position="280"/>
    </location>
    <ligand>
        <name>FAD</name>
        <dbReference type="ChEBI" id="CHEBI:57692"/>
    </ligand>
</feature>
<feature type="binding site" evidence="8">
    <location>
        <position position="223"/>
    </location>
    <ligand>
        <name>FAD</name>
        <dbReference type="ChEBI" id="CHEBI:57692"/>
    </ligand>
</feature>
<dbReference type="AlphaFoldDB" id="D6XYK2"/>